<feature type="transmembrane region" description="Helical" evidence="12">
    <location>
        <begin position="78"/>
        <end position="98"/>
    </location>
</feature>
<feature type="transmembrane region" description="Helical" evidence="12">
    <location>
        <begin position="1087"/>
        <end position="1110"/>
    </location>
</feature>
<feature type="transmembrane region" description="Helical" evidence="12">
    <location>
        <begin position="547"/>
        <end position="571"/>
    </location>
</feature>
<evidence type="ECO:0000256" key="5">
    <source>
        <dbReference type="ARBA" id="ARBA00022729"/>
    </source>
</evidence>
<evidence type="ECO:0000256" key="9">
    <source>
        <dbReference type="ARBA" id="ARBA00023157"/>
    </source>
</evidence>
<feature type="transmembrane region" description="Helical" evidence="12">
    <location>
        <begin position="951"/>
        <end position="969"/>
    </location>
</feature>
<dbReference type="Pfam" id="PF22314">
    <property type="entry name" value="NPC1_MLD"/>
    <property type="match status" value="1"/>
</dbReference>
<evidence type="ECO:0000256" key="12">
    <source>
        <dbReference type="SAM" id="Phobius"/>
    </source>
</evidence>
<feature type="transmembrane region" description="Helical" evidence="12">
    <location>
        <begin position="506"/>
        <end position="526"/>
    </location>
</feature>
<dbReference type="GO" id="GO:0016020">
    <property type="term" value="C:membrane"/>
    <property type="evidence" value="ECO:0007669"/>
    <property type="project" value="TreeGrafter"/>
</dbReference>
<dbReference type="EMBL" id="CP014502">
    <property type="protein sequence ID" value="ANB13936.1"/>
    <property type="molecule type" value="Genomic_DNA"/>
</dbReference>
<dbReference type="KEGG" id="slb:AWJ20_4887"/>
<feature type="region of interest" description="Disordered" evidence="11">
    <location>
        <begin position="1"/>
        <end position="24"/>
    </location>
</feature>
<dbReference type="Pfam" id="PF12349">
    <property type="entry name" value="Sterol-sensing"/>
    <property type="match status" value="1"/>
</dbReference>
<dbReference type="GeneID" id="30037067"/>
<evidence type="ECO:0000256" key="6">
    <source>
        <dbReference type="ARBA" id="ARBA00022989"/>
    </source>
</evidence>
<evidence type="ECO:0000256" key="10">
    <source>
        <dbReference type="ARBA" id="ARBA00023180"/>
    </source>
</evidence>
<evidence type="ECO:0000256" key="4">
    <source>
        <dbReference type="ARBA" id="ARBA00022692"/>
    </source>
</evidence>
<dbReference type="Gene3D" id="1.20.1640.10">
    <property type="entry name" value="Multidrug efflux transporter AcrB transmembrane domain"/>
    <property type="match status" value="2"/>
</dbReference>
<dbReference type="GO" id="GO:0006629">
    <property type="term" value="P:lipid metabolic process"/>
    <property type="evidence" value="ECO:0007669"/>
    <property type="project" value="UniProtKB-KW"/>
</dbReference>
<keyword evidence="6 12" id="KW-1133">Transmembrane helix</keyword>
<dbReference type="GO" id="GO:0032934">
    <property type="term" value="F:sterol binding"/>
    <property type="evidence" value="ECO:0007669"/>
    <property type="project" value="TreeGrafter"/>
</dbReference>
<keyword evidence="5" id="KW-0732">Signal</keyword>
<dbReference type="InterPro" id="IPR000731">
    <property type="entry name" value="SSD"/>
</dbReference>
<keyword evidence="3" id="KW-0813">Transport</keyword>
<keyword evidence="7" id="KW-0443">Lipid metabolism</keyword>
<dbReference type="InterPro" id="IPR053958">
    <property type="entry name" value="HMGCR/SNAP/NPC1-like_SSD"/>
</dbReference>
<feature type="transmembrane region" description="Helical" evidence="12">
    <location>
        <begin position="1047"/>
        <end position="1075"/>
    </location>
</feature>
<feature type="transmembrane region" description="Helical" evidence="12">
    <location>
        <begin position="1002"/>
        <end position="1026"/>
    </location>
</feature>
<evidence type="ECO:0000259" key="13">
    <source>
        <dbReference type="PROSITE" id="PS50156"/>
    </source>
</evidence>
<feature type="transmembrane region" description="Helical" evidence="12">
    <location>
        <begin position="443"/>
        <end position="464"/>
    </location>
</feature>
<evidence type="ECO:0000256" key="3">
    <source>
        <dbReference type="ARBA" id="ARBA00022448"/>
    </source>
</evidence>
<evidence type="ECO:0000313" key="14">
    <source>
        <dbReference type="EMBL" id="ANB13936.1"/>
    </source>
</evidence>
<feature type="transmembrane region" description="Helical" evidence="12">
    <location>
        <begin position="200"/>
        <end position="227"/>
    </location>
</feature>
<dbReference type="PANTHER" id="PTHR45727">
    <property type="entry name" value="NPC INTRACELLULAR CHOLESTEROL TRANSPORTER 1"/>
    <property type="match status" value="1"/>
</dbReference>
<evidence type="ECO:0000256" key="8">
    <source>
        <dbReference type="ARBA" id="ARBA00023136"/>
    </source>
</evidence>
<reference evidence="14 15" key="1">
    <citation type="submission" date="2016-02" db="EMBL/GenBank/DDBJ databases">
        <title>Complete genome sequence and transcriptome regulation of the pentose utilising yeast Sugiyamaella lignohabitans.</title>
        <authorList>
            <person name="Bellasio M."/>
            <person name="Peymann A."/>
            <person name="Valli M."/>
            <person name="Sipitzky M."/>
            <person name="Graf A."/>
            <person name="Sauer M."/>
            <person name="Marx H."/>
            <person name="Mattanovich D."/>
        </authorList>
    </citation>
    <scope>NUCLEOTIDE SEQUENCE [LARGE SCALE GENOMIC DNA]</scope>
    <source>
        <strain evidence="14 15">CBS 10342</strain>
    </source>
</reference>
<accession>A0A167EDJ4</accession>
<name>A0A167EDJ4_9ASCO</name>
<dbReference type="AlphaFoldDB" id="A0A167EDJ4"/>
<feature type="transmembrane region" description="Helical" evidence="12">
    <location>
        <begin position="476"/>
        <end position="500"/>
    </location>
</feature>
<comment type="subcellular location">
    <subcellularLocation>
        <location evidence="1">Endomembrane system</location>
        <topology evidence="1">Multi-pass membrane protein</topology>
    </subcellularLocation>
</comment>
<feature type="domain" description="SSD" evidence="13">
    <location>
        <begin position="440"/>
        <end position="608"/>
    </location>
</feature>
<feature type="transmembrane region" description="Helical" evidence="12">
    <location>
        <begin position="689"/>
        <end position="708"/>
    </location>
</feature>
<keyword evidence="15" id="KW-1185">Reference proteome</keyword>
<dbReference type="GO" id="GO:0012505">
    <property type="term" value="C:endomembrane system"/>
    <property type="evidence" value="ECO:0007669"/>
    <property type="project" value="UniProtKB-SubCell"/>
</dbReference>
<sequence>MNFPWLNKTDEDSRDPEGVKRSDVDMHSCGDEDERYRCACSDCSVACPELEPVRDGGKGRLAVSRCTLFGGRVLCFSLAVWVVYVILLSFLLMGLWGYRLVRGRVVKANESLSLLYDDGEIDSEDEYEDDFYQRPAFLRRHSIGTRRTSDGLEEDDDYDDDDDDANDNRRVANVIYNPRHHHSTAPYKLNTVLQDGFSRLGLICASFPAVVISFSLLVVVILSFGLIRFQLEIDPVKLWVSPTSLEYSEKQHFDSNFGPFYRAQQMYLVNDTGPVLSDYGTLQWWFSVEERIGRLRSSHYGVSYNDLCLKPLGDACVIQSVTQYFGGDINAVPENWQDKLQSCADSPVSCLPPFQQPLKKEMVFGGYIGDDVITSKALVISLVVENSDDPEKLAVAQEWEELLEMFLFSVQKEAAYRGLRLSFNVEISLEKELNKSSNTDVRIVVLSYVFMFLYASLALGSVTPQLSRRYLVKSKFSLGLFGIFVVLLSVISSVGLFSYFGIKCTLIIAEVIPFLILAVGVDNIFLLTHGLETVNLTHPNLSIEERLALALGHVGPSILLSTLCEVSAFALGASVAMPAVRNFAIYSAGAVFFNSLLQMTMFMSALSLDQRRSEDDRADCFPCIRIPRISGISRPSFSSFTARVLSSPSIFDGQPGPLPSGNHGGTNVFSDIIRKKYAPYILSPQVKPIVIAIFTGWLAISLSLLPHIELGLDQRLAVPSDSYLVDYFNDLYDYFGSGPPVYFVTHDFKVTDRSSQQALCGRFSTCKEFSLMNILEQERKRPAVSYINDPAASWIDDFLQWLNPDLDDCCRFKKGTNETEVCAPHASPRTCEVCYLDKKWDITMGGLPNGDEEFLKYFNIWIEAPSDPCPLGGKAPYSHSVVVDDDSSSISTSNFRTAHTPLRSQSDFINAYASARRIAQSIEDHTGVPTYPYSTFYIFFAQYSTIIYDTFRLLSVALFITFILSTILLGSIRTAFSVCIVVACIVTNIGGIMALWDISLNAVSLVNLVICVGIGIEFCIHVARAYTFTPRMDIAGYTAVSKEMRAFNALTGVGGSVFGGIALTKLIGVCVLAFTRSKIFEVYYFRMWTALVLVASTHSLVFLPVVLTYIGGRGYLIDGGDEGVPGDLASRLYGSEENYGTEPEEDFLD</sequence>
<feature type="transmembrane region" description="Helical" evidence="12">
    <location>
        <begin position="583"/>
        <end position="608"/>
    </location>
</feature>
<keyword evidence="8 12" id="KW-0472">Membrane</keyword>
<dbReference type="Proteomes" id="UP000189580">
    <property type="component" value="Chromosome d"/>
</dbReference>
<keyword evidence="4 12" id="KW-0812">Transmembrane</keyword>
<evidence type="ECO:0000256" key="2">
    <source>
        <dbReference type="ARBA" id="ARBA00005585"/>
    </source>
</evidence>
<dbReference type="FunFam" id="1.20.1640.10:FF:000008">
    <property type="entry name" value="NPC intracellular cholesterol transporter 1"/>
    <property type="match status" value="1"/>
</dbReference>
<evidence type="ECO:0000256" key="11">
    <source>
        <dbReference type="SAM" id="MobiDB-lite"/>
    </source>
</evidence>
<keyword evidence="9" id="KW-1015">Disulfide bond</keyword>
<dbReference type="FunFam" id="1.20.1640.10:FF:000029">
    <property type="entry name" value="Putative Patched sphingolipid transporter"/>
    <property type="match status" value="1"/>
</dbReference>
<keyword evidence="10" id="KW-0325">Glycoprotein</keyword>
<dbReference type="InterPro" id="IPR053956">
    <property type="entry name" value="NPC1_MLD"/>
</dbReference>
<dbReference type="SUPFAM" id="SSF82866">
    <property type="entry name" value="Multidrug efflux transporter AcrB transmembrane domain"/>
    <property type="match status" value="2"/>
</dbReference>
<protein>
    <submittedName>
        <fullName evidence="14">Ncr1p</fullName>
    </submittedName>
</protein>
<feature type="transmembrane region" description="Helical" evidence="12">
    <location>
        <begin position="976"/>
        <end position="996"/>
    </location>
</feature>
<dbReference type="RefSeq" id="XP_018736413.1">
    <property type="nucleotide sequence ID" value="XM_018881989.1"/>
</dbReference>
<dbReference type="PROSITE" id="PS50156">
    <property type="entry name" value="SSD"/>
    <property type="match status" value="1"/>
</dbReference>
<evidence type="ECO:0000256" key="1">
    <source>
        <dbReference type="ARBA" id="ARBA00004127"/>
    </source>
</evidence>
<organism evidence="14 15">
    <name type="scientific">Sugiyamaella lignohabitans</name>
    <dbReference type="NCBI Taxonomy" id="796027"/>
    <lineage>
        <taxon>Eukaryota</taxon>
        <taxon>Fungi</taxon>
        <taxon>Dikarya</taxon>
        <taxon>Ascomycota</taxon>
        <taxon>Saccharomycotina</taxon>
        <taxon>Dipodascomycetes</taxon>
        <taxon>Dipodascales</taxon>
        <taxon>Trichomonascaceae</taxon>
        <taxon>Sugiyamaella</taxon>
    </lineage>
</organism>
<dbReference type="GO" id="GO:0015918">
    <property type="term" value="P:sterol transport"/>
    <property type="evidence" value="ECO:0007669"/>
    <property type="project" value="TreeGrafter"/>
</dbReference>
<dbReference type="PANTHER" id="PTHR45727:SF2">
    <property type="entry name" value="NPC INTRACELLULAR CHOLESTEROL TRANSPORTER 1"/>
    <property type="match status" value="1"/>
</dbReference>
<feature type="compositionally biased region" description="Basic and acidic residues" evidence="11">
    <location>
        <begin position="8"/>
        <end position="24"/>
    </location>
</feature>
<dbReference type="OrthoDB" id="6510177at2759"/>
<proteinExistence type="inferred from homology"/>
<comment type="similarity">
    <text evidence="2">Belongs to the patched family.</text>
</comment>
<gene>
    <name evidence="14" type="primary">NCR1</name>
    <name evidence="14" type="ORF">AWJ20_4887</name>
</gene>
<evidence type="ECO:0000313" key="15">
    <source>
        <dbReference type="Proteomes" id="UP000189580"/>
    </source>
</evidence>
<evidence type="ECO:0000256" key="7">
    <source>
        <dbReference type="ARBA" id="ARBA00023098"/>
    </source>
</evidence>